<evidence type="ECO:0000256" key="1">
    <source>
        <dbReference type="SAM" id="MobiDB-lite"/>
    </source>
</evidence>
<dbReference type="RefSeq" id="WP_245094428.1">
    <property type="nucleotide sequence ID" value="NZ_CP095053.1"/>
</dbReference>
<dbReference type="EMBL" id="CP095053">
    <property type="protein sequence ID" value="UOR05851.1"/>
    <property type="molecule type" value="Genomic_DNA"/>
</dbReference>
<feature type="region of interest" description="Disordered" evidence="1">
    <location>
        <begin position="38"/>
        <end position="73"/>
    </location>
</feature>
<protein>
    <submittedName>
        <fullName evidence="2">Uncharacterized protein</fullName>
    </submittedName>
</protein>
<dbReference type="Proteomes" id="UP000829925">
    <property type="component" value="Chromosome"/>
</dbReference>
<evidence type="ECO:0000313" key="2">
    <source>
        <dbReference type="EMBL" id="UOR05851.1"/>
    </source>
</evidence>
<reference evidence="2 3" key="1">
    <citation type="submission" date="2022-04" db="EMBL/GenBank/DDBJ databases">
        <title>Hymenobacter sp. isolated from the air.</title>
        <authorList>
            <person name="Won M."/>
            <person name="Lee C.-M."/>
            <person name="Woen H.-Y."/>
            <person name="Kwon S.-W."/>
        </authorList>
    </citation>
    <scope>NUCLEOTIDE SEQUENCE [LARGE SCALE GENOMIC DNA]</scope>
    <source>
        <strain evidence="3">5413 J-13</strain>
    </source>
</reference>
<organism evidence="2 3">
    <name type="scientific">Hymenobacter aerilatus</name>
    <dbReference type="NCBI Taxonomy" id="2932251"/>
    <lineage>
        <taxon>Bacteria</taxon>
        <taxon>Pseudomonadati</taxon>
        <taxon>Bacteroidota</taxon>
        <taxon>Cytophagia</taxon>
        <taxon>Cytophagales</taxon>
        <taxon>Hymenobacteraceae</taxon>
        <taxon>Hymenobacter</taxon>
    </lineage>
</organism>
<feature type="compositionally biased region" description="Basic and acidic residues" evidence="1">
    <location>
        <begin position="45"/>
        <end position="60"/>
    </location>
</feature>
<name>A0A8T9SWS2_9BACT</name>
<proteinExistence type="predicted"/>
<evidence type="ECO:0000313" key="3">
    <source>
        <dbReference type="Proteomes" id="UP000829925"/>
    </source>
</evidence>
<accession>A0A8T9SWS2</accession>
<gene>
    <name evidence="2" type="ORF">MUN82_01835</name>
</gene>
<sequence length="73" mass="8115">MDITKLQELIDSASKNETVLNAARKNVAKIAGLMEELNEILDPSYKPEPKERKPRAEGTKKVGRPKKQATPAE</sequence>
<dbReference type="KEGG" id="haei:MUN82_01835"/>
<dbReference type="AlphaFoldDB" id="A0A8T9SWS2"/>
<keyword evidence="3" id="KW-1185">Reference proteome</keyword>